<evidence type="ECO:0000313" key="2">
    <source>
        <dbReference type="EMBL" id="RCW63361.1"/>
    </source>
</evidence>
<keyword evidence="1" id="KW-0472">Membrane</keyword>
<gene>
    <name evidence="2" type="ORF">DFR57_11828</name>
</gene>
<comment type="caution">
    <text evidence="2">The sequence shown here is derived from an EMBL/GenBank/DDBJ whole genome shotgun (WGS) entry which is preliminary data.</text>
</comment>
<keyword evidence="1" id="KW-0812">Transmembrane</keyword>
<reference evidence="2 3" key="1">
    <citation type="submission" date="2018-07" db="EMBL/GenBank/DDBJ databases">
        <title>Genomic Encyclopedia of Type Strains, Phase IV (KMG-IV): sequencing the most valuable type-strain genomes for metagenomic binning, comparative biology and taxonomic classification.</title>
        <authorList>
            <person name="Goeker M."/>
        </authorList>
    </citation>
    <scope>NUCLEOTIDE SEQUENCE [LARGE SCALE GENOMIC DNA]</scope>
    <source>
        <strain evidence="2 3">DSM 27696</strain>
    </source>
</reference>
<keyword evidence="1" id="KW-1133">Transmembrane helix</keyword>
<evidence type="ECO:0000256" key="1">
    <source>
        <dbReference type="SAM" id="Phobius"/>
    </source>
</evidence>
<dbReference type="OrthoDB" id="2721383at2"/>
<sequence>MEYALSFKNRRLRVWLWIMIPAFLLTFGLFVYLPKEFNFEPVLPLIWLFLLLRLGNCAEEKTEITCSSKKCIK</sequence>
<proteinExistence type="predicted"/>
<name>A0A368X5R7_9BACI</name>
<dbReference type="RefSeq" id="WP_114354255.1">
    <property type="nucleotide sequence ID" value="NZ_QPJJ01000018.1"/>
</dbReference>
<dbReference type="EMBL" id="QPJJ01000018">
    <property type="protein sequence ID" value="RCW63361.1"/>
    <property type="molecule type" value="Genomic_DNA"/>
</dbReference>
<feature type="transmembrane region" description="Helical" evidence="1">
    <location>
        <begin position="12"/>
        <end position="33"/>
    </location>
</feature>
<organism evidence="2 3">
    <name type="scientific">Saliterribacillus persicus</name>
    <dbReference type="NCBI Taxonomy" id="930114"/>
    <lineage>
        <taxon>Bacteria</taxon>
        <taxon>Bacillati</taxon>
        <taxon>Bacillota</taxon>
        <taxon>Bacilli</taxon>
        <taxon>Bacillales</taxon>
        <taxon>Bacillaceae</taxon>
        <taxon>Saliterribacillus</taxon>
    </lineage>
</organism>
<protein>
    <submittedName>
        <fullName evidence="2">Uncharacterized protein</fullName>
    </submittedName>
</protein>
<keyword evidence="3" id="KW-1185">Reference proteome</keyword>
<evidence type="ECO:0000313" key="3">
    <source>
        <dbReference type="Proteomes" id="UP000252585"/>
    </source>
</evidence>
<dbReference type="AlphaFoldDB" id="A0A368X5R7"/>
<dbReference type="Proteomes" id="UP000252585">
    <property type="component" value="Unassembled WGS sequence"/>
</dbReference>
<accession>A0A368X5R7</accession>